<dbReference type="GO" id="GO:0016301">
    <property type="term" value="F:kinase activity"/>
    <property type="evidence" value="ECO:0007669"/>
    <property type="project" value="UniProtKB-KW"/>
</dbReference>
<dbReference type="PROSITE" id="PS50112">
    <property type="entry name" value="PAS"/>
    <property type="match status" value="2"/>
</dbReference>
<organism evidence="12 13">
    <name type="scientific">Priestia endophytica DSM 13796</name>
    <dbReference type="NCBI Taxonomy" id="1121089"/>
    <lineage>
        <taxon>Bacteria</taxon>
        <taxon>Bacillati</taxon>
        <taxon>Bacillota</taxon>
        <taxon>Bacilli</taxon>
        <taxon>Bacillales</taxon>
        <taxon>Bacillaceae</taxon>
        <taxon>Priestia</taxon>
    </lineage>
</organism>
<name>A0A1I5XQ69_9BACI</name>
<keyword evidence="5" id="KW-0547">Nucleotide-binding</keyword>
<sequence length="732" mass="84638">MSAEGSLQATEKSRDETAELEQLRIVFDRARDAMIVFNGDLRVTDVNQAACRLFECAKEELLSLHVRDFLEMMSSEALERYDYSLTSGDHFYFEGPLYLPNGSIKYIEFQSEKHDGKNAILMTTFRDITKTKNLENERFISQEMFQDIFNQAIDGILIFDKKGRIIDANPSLCRRIGYTKNELLVQTLSELVLPIYHYKIERLWHALKRNGKSQGELPIQTRQGEEVYFDFTTTAHINSDYYMSIMRDVTEKRDMEQELAKSEKKFREIFESAVDAIIIWNEDWTVVDANPSSSRTFELPLHQLIGSNLEEFLDLSQPKTKEITNRFYDFNAIREELPFYMPNGEKKDLEFTAKQGIIKGHNLTIFRNISERKKMEQELRESEQKFRTIFNGSVDGVLLWNENLKIIDANSVLCDFVELTKEEVCSLNVRNLLDEGNKKILDAHLSFLKEYREHEGELTYTMKSGRKRTIEYSTKKDIIPGVYMTMLRDVTEKKEMEEQIRKSDTLQVVGQLAAGIAHEIRNPMTALKGFIQLLQNSIDHEEKDDFSLYFDVITSELQRIENIITDFLVLAKPQAIKHEQKDIIQIVQETMDLLTAQATLVNVQFHTEFDPSLPLLYCEPNQLKQVFINIMKNALEVMPIGGTLTVSVHAKDEKFIVVSIKDEGEGMPEERIKRLGEPFYTTKEKGTGLGLMVSYKIIEEHGGYIDVHSEIGRGTTFSIILPINPNEENKKE</sequence>
<dbReference type="PROSITE" id="PS50109">
    <property type="entry name" value="HIS_KIN"/>
    <property type="match status" value="1"/>
</dbReference>
<dbReference type="Pfam" id="PF00989">
    <property type="entry name" value="PAS"/>
    <property type="match status" value="2"/>
</dbReference>
<dbReference type="Pfam" id="PF13426">
    <property type="entry name" value="PAS_9"/>
    <property type="match status" value="1"/>
</dbReference>
<dbReference type="Pfam" id="PF00512">
    <property type="entry name" value="HisKA"/>
    <property type="match status" value="1"/>
</dbReference>
<dbReference type="InterPro" id="IPR036097">
    <property type="entry name" value="HisK_dim/P_sf"/>
</dbReference>
<evidence type="ECO:0000256" key="7">
    <source>
        <dbReference type="ARBA" id="ARBA00022840"/>
    </source>
</evidence>
<dbReference type="InterPro" id="IPR003661">
    <property type="entry name" value="HisK_dim/P_dom"/>
</dbReference>
<dbReference type="CDD" id="cd00130">
    <property type="entry name" value="PAS"/>
    <property type="match status" value="4"/>
</dbReference>
<dbReference type="EMBL" id="FOXX01000002">
    <property type="protein sequence ID" value="SFQ34105.1"/>
    <property type="molecule type" value="Genomic_DNA"/>
</dbReference>
<dbReference type="SMART" id="SM00388">
    <property type="entry name" value="HisKA"/>
    <property type="match status" value="1"/>
</dbReference>
<dbReference type="CDD" id="cd00082">
    <property type="entry name" value="HisKA"/>
    <property type="match status" value="1"/>
</dbReference>
<gene>
    <name evidence="12" type="ORF">SAMN02745910_00995</name>
</gene>
<dbReference type="InterPro" id="IPR005467">
    <property type="entry name" value="His_kinase_dom"/>
</dbReference>
<dbReference type="Gene3D" id="1.10.287.130">
    <property type="match status" value="1"/>
</dbReference>
<proteinExistence type="predicted"/>
<dbReference type="SMART" id="SM00387">
    <property type="entry name" value="HATPase_c"/>
    <property type="match status" value="1"/>
</dbReference>
<evidence type="ECO:0000259" key="11">
    <source>
        <dbReference type="PROSITE" id="PS50112"/>
    </source>
</evidence>
<evidence type="ECO:0000256" key="1">
    <source>
        <dbReference type="ARBA" id="ARBA00000085"/>
    </source>
</evidence>
<dbReference type="Pfam" id="PF02518">
    <property type="entry name" value="HATPase_c"/>
    <property type="match status" value="1"/>
</dbReference>
<dbReference type="NCBIfam" id="TIGR00229">
    <property type="entry name" value="sensory_box"/>
    <property type="match status" value="4"/>
</dbReference>
<keyword evidence="7" id="KW-0067">ATP-binding</keyword>
<feature type="domain" description="Histidine kinase" evidence="10">
    <location>
        <begin position="515"/>
        <end position="725"/>
    </location>
</feature>
<dbReference type="Pfam" id="PF08448">
    <property type="entry name" value="PAS_4"/>
    <property type="match status" value="1"/>
</dbReference>
<evidence type="ECO:0000313" key="12">
    <source>
        <dbReference type="EMBL" id="SFQ34105.1"/>
    </source>
</evidence>
<dbReference type="InterPro" id="IPR035965">
    <property type="entry name" value="PAS-like_dom_sf"/>
</dbReference>
<keyword evidence="8" id="KW-0902">Two-component regulatory system</keyword>
<keyword evidence="9" id="KW-0175">Coiled coil</keyword>
<feature type="coiled-coil region" evidence="9">
    <location>
        <begin position="245"/>
        <end position="272"/>
    </location>
</feature>
<feature type="domain" description="PAS" evidence="11">
    <location>
        <begin position="141"/>
        <end position="194"/>
    </location>
</feature>
<evidence type="ECO:0000259" key="10">
    <source>
        <dbReference type="PROSITE" id="PS50109"/>
    </source>
</evidence>
<evidence type="ECO:0000256" key="6">
    <source>
        <dbReference type="ARBA" id="ARBA00022777"/>
    </source>
</evidence>
<evidence type="ECO:0000256" key="8">
    <source>
        <dbReference type="ARBA" id="ARBA00023012"/>
    </source>
</evidence>
<evidence type="ECO:0000256" key="4">
    <source>
        <dbReference type="ARBA" id="ARBA00022679"/>
    </source>
</evidence>
<dbReference type="Gene3D" id="3.30.565.10">
    <property type="entry name" value="Histidine kinase-like ATPase, C-terminal domain"/>
    <property type="match status" value="1"/>
</dbReference>
<dbReference type="SUPFAM" id="SSF55785">
    <property type="entry name" value="PYP-like sensor domain (PAS domain)"/>
    <property type="match status" value="4"/>
</dbReference>
<evidence type="ECO:0000256" key="3">
    <source>
        <dbReference type="ARBA" id="ARBA00022553"/>
    </source>
</evidence>
<dbReference type="InterPro" id="IPR036890">
    <property type="entry name" value="HATPase_C_sf"/>
</dbReference>
<reference evidence="12 13" key="1">
    <citation type="submission" date="2016-10" db="EMBL/GenBank/DDBJ databases">
        <authorList>
            <person name="Varghese N."/>
            <person name="Submissions S."/>
        </authorList>
    </citation>
    <scope>NUCLEOTIDE SEQUENCE [LARGE SCALE GENOMIC DNA]</scope>
    <source>
        <strain evidence="12 13">DSM 13796</strain>
    </source>
</reference>
<protein>
    <recommendedName>
        <fullName evidence="2">histidine kinase</fullName>
        <ecNumber evidence="2">2.7.13.3</ecNumber>
    </recommendedName>
</protein>
<comment type="caution">
    <text evidence="12">The sequence shown here is derived from an EMBL/GenBank/DDBJ whole genome shotgun (WGS) entry which is preliminary data.</text>
</comment>
<dbReference type="Proteomes" id="UP000182762">
    <property type="component" value="Unassembled WGS sequence"/>
</dbReference>
<dbReference type="PANTHER" id="PTHR43065:SF34">
    <property type="entry name" value="SPORULATION KINASE A"/>
    <property type="match status" value="1"/>
</dbReference>
<dbReference type="InterPro" id="IPR000014">
    <property type="entry name" value="PAS"/>
</dbReference>
<dbReference type="SMART" id="SM00091">
    <property type="entry name" value="PAS"/>
    <property type="match status" value="4"/>
</dbReference>
<keyword evidence="6 12" id="KW-0418">Kinase</keyword>
<evidence type="ECO:0000256" key="5">
    <source>
        <dbReference type="ARBA" id="ARBA00022741"/>
    </source>
</evidence>
<dbReference type="SUPFAM" id="SSF47384">
    <property type="entry name" value="Homodimeric domain of signal transducing histidine kinase"/>
    <property type="match status" value="1"/>
</dbReference>
<dbReference type="Gene3D" id="3.30.450.20">
    <property type="entry name" value="PAS domain"/>
    <property type="match status" value="4"/>
</dbReference>
<dbReference type="EC" id="2.7.13.3" evidence="2"/>
<evidence type="ECO:0000256" key="9">
    <source>
        <dbReference type="SAM" id="Coils"/>
    </source>
</evidence>
<dbReference type="InterPro" id="IPR003594">
    <property type="entry name" value="HATPase_dom"/>
</dbReference>
<feature type="domain" description="PAS" evidence="11">
    <location>
        <begin position="262"/>
        <end position="322"/>
    </location>
</feature>
<comment type="catalytic activity">
    <reaction evidence="1">
        <text>ATP + protein L-histidine = ADP + protein N-phospho-L-histidine.</text>
        <dbReference type="EC" id="2.7.13.3"/>
    </reaction>
</comment>
<dbReference type="RefSeq" id="WP_061803471.1">
    <property type="nucleotide sequence ID" value="NZ_FOXX01000002.1"/>
</dbReference>
<evidence type="ECO:0000256" key="2">
    <source>
        <dbReference type="ARBA" id="ARBA00012438"/>
    </source>
</evidence>
<dbReference type="PRINTS" id="PR00344">
    <property type="entry name" value="BCTRLSENSOR"/>
</dbReference>
<keyword evidence="3" id="KW-0597">Phosphoprotein</keyword>
<dbReference type="SUPFAM" id="SSF55874">
    <property type="entry name" value="ATPase domain of HSP90 chaperone/DNA topoisomerase II/histidine kinase"/>
    <property type="match status" value="1"/>
</dbReference>
<evidence type="ECO:0000313" key="13">
    <source>
        <dbReference type="Proteomes" id="UP000182762"/>
    </source>
</evidence>
<dbReference type="PANTHER" id="PTHR43065">
    <property type="entry name" value="SENSOR HISTIDINE KINASE"/>
    <property type="match status" value="1"/>
</dbReference>
<dbReference type="InterPro" id="IPR013767">
    <property type="entry name" value="PAS_fold"/>
</dbReference>
<accession>A0A1I5XQ69</accession>
<dbReference type="InterPro" id="IPR004358">
    <property type="entry name" value="Sig_transdc_His_kin-like_C"/>
</dbReference>
<keyword evidence="13" id="KW-1185">Reference proteome</keyword>
<dbReference type="InterPro" id="IPR013656">
    <property type="entry name" value="PAS_4"/>
</dbReference>
<dbReference type="GeneID" id="93709735"/>
<keyword evidence="4" id="KW-0808">Transferase</keyword>